<evidence type="ECO:0000313" key="1">
    <source>
        <dbReference type="EMBL" id="KKK91548.1"/>
    </source>
</evidence>
<accession>A0A0F8ZCS7</accession>
<sequence>ACSAGRKLRALPSACRRMGAAVKIYIAMKYTSGDNFENVKAAVDIAEKIAARGHHPYVPHLSAFWNLIYQHDYDFWMTLDRQFMLCCDAMYFSGQAGGAHDECKEFQALSRPIYNRIEQVPDCSEERNGHQT</sequence>
<organism evidence="1">
    <name type="scientific">marine sediment metagenome</name>
    <dbReference type="NCBI Taxonomy" id="412755"/>
    <lineage>
        <taxon>unclassified sequences</taxon>
        <taxon>metagenomes</taxon>
        <taxon>ecological metagenomes</taxon>
    </lineage>
</organism>
<name>A0A0F8ZCS7_9ZZZZ</name>
<feature type="non-terminal residue" evidence="1">
    <location>
        <position position="1"/>
    </location>
</feature>
<reference evidence="1" key="1">
    <citation type="journal article" date="2015" name="Nature">
        <title>Complex archaea that bridge the gap between prokaryotes and eukaryotes.</title>
        <authorList>
            <person name="Spang A."/>
            <person name="Saw J.H."/>
            <person name="Jorgensen S.L."/>
            <person name="Zaremba-Niedzwiedzka K."/>
            <person name="Martijn J."/>
            <person name="Lind A.E."/>
            <person name="van Eijk R."/>
            <person name="Schleper C."/>
            <person name="Guy L."/>
            <person name="Ettema T.J."/>
        </authorList>
    </citation>
    <scope>NUCLEOTIDE SEQUENCE</scope>
</reference>
<proteinExistence type="predicted"/>
<gene>
    <name evidence="1" type="ORF">LCGC14_2711820</name>
</gene>
<dbReference type="Gene3D" id="3.40.50.10400">
    <property type="entry name" value="Hypothetical protein PA1492"/>
    <property type="match status" value="1"/>
</dbReference>
<protein>
    <submittedName>
        <fullName evidence="1">Uncharacterized protein</fullName>
    </submittedName>
</protein>
<comment type="caution">
    <text evidence="1">The sequence shown here is derived from an EMBL/GenBank/DDBJ whole genome shotgun (WGS) entry which is preliminary data.</text>
</comment>
<dbReference type="EMBL" id="LAZR01048603">
    <property type="protein sequence ID" value="KKK91548.1"/>
    <property type="molecule type" value="Genomic_DNA"/>
</dbReference>
<dbReference type="AlphaFoldDB" id="A0A0F8ZCS7"/>